<dbReference type="Proteomes" id="UP000732619">
    <property type="component" value="Unassembled WGS sequence"/>
</dbReference>
<keyword evidence="8" id="KW-0735">Signal-anchor</keyword>
<evidence type="ECO:0000256" key="13">
    <source>
        <dbReference type="ARBA" id="ARBA00023180"/>
    </source>
</evidence>
<dbReference type="InterPro" id="IPR036291">
    <property type="entry name" value="NAD(P)-bd_dom_sf"/>
</dbReference>
<comment type="subcellular location">
    <subcellularLocation>
        <location evidence="2">Golgi apparatus</location>
        <location evidence="2">Golgi stack membrane</location>
        <topology evidence="2">Single-pass type II membrane protein</topology>
    </subcellularLocation>
</comment>
<evidence type="ECO:0000256" key="6">
    <source>
        <dbReference type="ARBA" id="ARBA00022692"/>
    </source>
</evidence>
<comment type="caution">
    <text evidence="16">The sequence shown here is derived from an EMBL/GenBank/DDBJ whole genome shotgun (WGS) entry which is preliminary data.</text>
</comment>
<evidence type="ECO:0000256" key="10">
    <source>
        <dbReference type="ARBA" id="ARBA00023027"/>
    </source>
</evidence>
<gene>
    <name evidence="16" type="ORF">E7Z75_08325</name>
</gene>
<dbReference type="Pfam" id="PF16363">
    <property type="entry name" value="GDP_Man_Dehyd"/>
    <property type="match status" value="1"/>
</dbReference>
<dbReference type="Gene3D" id="3.40.50.720">
    <property type="entry name" value="NAD(P)-binding Rossmann-like Domain"/>
    <property type="match status" value="1"/>
</dbReference>
<keyword evidence="7" id="KW-0210">Decarboxylase</keyword>
<dbReference type="GO" id="GO:0005737">
    <property type="term" value="C:cytoplasm"/>
    <property type="evidence" value="ECO:0007669"/>
    <property type="project" value="TreeGrafter"/>
</dbReference>
<accession>A0A8T3VXH2</accession>
<dbReference type="EC" id="4.1.1.35" evidence="5"/>
<name>A0A8T3VXH2_METOL</name>
<feature type="domain" description="NAD(P)-binding" evidence="15">
    <location>
        <begin position="5"/>
        <end position="303"/>
    </location>
</feature>
<evidence type="ECO:0000313" key="16">
    <source>
        <dbReference type="EMBL" id="MBE6513128.1"/>
    </source>
</evidence>
<sequence>MKTILVCGGAGFIGSNLCSYLLNKGEKVICVDNFSTGNMDNIKDFDSPLFNIIKHDITEPLEVDESIDEIYNLASIASPPHYLKMPIDTLKTNVIGALNLLELACEKDAKILQSSTSEVYGDPLEHPQKESYRGNVNPIGVRACYDEGKRAAETLFFDFNRTYSTKIKVVRIFNTYGPNMDSYDGRVVSNFIIQSLNGEDITVYGDGSQTRSFCYIDDMIEGLYRMMNSREDFLGPVNLGNPEEFTILDLAQKVIQKTNSESEIVFCPLPSDDPTKRKPDISLARKELDWEPKIKLDEGLDKTIEYYSNLLK</sequence>
<keyword evidence="11" id="KW-0333">Golgi apparatus</keyword>
<dbReference type="InterPro" id="IPR016040">
    <property type="entry name" value="NAD(P)-bd_dom"/>
</dbReference>
<keyword evidence="10" id="KW-0520">NAD</keyword>
<dbReference type="AlphaFoldDB" id="A0A8T3VXH2"/>
<dbReference type="EMBL" id="SUTG01000050">
    <property type="protein sequence ID" value="MBE6513128.1"/>
    <property type="molecule type" value="Genomic_DNA"/>
</dbReference>
<organism evidence="16 17">
    <name type="scientific">Methanobrevibacter olleyae</name>
    <dbReference type="NCBI Taxonomy" id="294671"/>
    <lineage>
        <taxon>Archaea</taxon>
        <taxon>Methanobacteriati</taxon>
        <taxon>Methanobacteriota</taxon>
        <taxon>Methanomada group</taxon>
        <taxon>Methanobacteria</taxon>
        <taxon>Methanobacteriales</taxon>
        <taxon>Methanobacteriaceae</taxon>
        <taxon>Methanobrevibacter</taxon>
    </lineage>
</organism>
<dbReference type="SUPFAM" id="SSF51735">
    <property type="entry name" value="NAD(P)-binding Rossmann-fold domains"/>
    <property type="match status" value="1"/>
</dbReference>
<evidence type="ECO:0000256" key="5">
    <source>
        <dbReference type="ARBA" id="ARBA00012290"/>
    </source>
</evidence>
<evidence type="ECO:0000313" key="17">
    <source>
        <dbReference type="Proteomes" id="UP000732619"/>
    </source>
</evidence>
<protein>
    <recommendedName>
        <fullName evidence="5">UDP-glucuronate decarboxylase</fullName>
        <ecNumber evidence="5">4.1.1.35</ecNumber>
    </recommendedName>
</protein>
<keyword evidence="9" id="KW-1133">Transmembrane helix</keyword>
<comment type="pathway">
    <text evidence="3">Nucleotide-sugar biosynthesis; UDP-alpha-D-xylose biosynthesis; UDP-alpha-D-xylose from UDP-alpha-D-glucuronate: step 1/1.</text>
</comment>
<dbReference type="GO" id="GO:0048040">
    <property type="term" value="F:UDP-glucuronate decarboxylase activity"/>
    <property type="evidence" value="ECO:0007669"/>
    <property type="project" value="UniProtKB-EC"/>
</dbReference>
<evidence type="ECO:0000256" key="14">
    <source>
        <dbReference type="ARBA" id="ARBA00023239"/>
    </source>
</evidence>
<keyword evidence="6" id="KW-0812">Transmembrane</keyword>
<dbReference type="FunFam" id="3.40.50.720:FF:000065">
    <property type="entry name" value="UDP-glucuronic acid decarboxylase 1"/>
    <property type="match status" value="1"/>
</dbReference>
<keyword evidence="13" id="KW-0325">Glycoprotein</keyword>
<dbReference type="PANTHER" id="PTHR43078">
    <property type="entry name" value="UDP-GLUCURONIC ACID DECARBOXYLASE-RELATED"/>
    <property type="match status" value="1"/>
</dbReference>
<keyword evidence="14" id="KW-0456">Lyase</keyword>
<evidence type="ECO:0000256" key="2">
    <source>
        <dbReference type="ARBA" id="ARBA00004447"/>
    </source>
</evidence>
<evidence type="ECO:0000259" key="15">
    <source>
        <dbReference type="Pfam" id="PF16363"/>
    </source>
</evidence>
<keyword evidence="12" id="KW-0472">Membrane</keyword>
<dbReference type="GO" id="GO:0042732">
    <property type="term" value="P:D-xylose metabolic process"/>
    <property type="evidence" value="ECO:0007669"/>
    <property type="project" value="InterPro"/>
</dbReference>
<comment type="cofactor">
    <cofactor evidence="1">
        <name>NAD(+)</name>
        <dbReference type="ChEBI" id="CHEBI:57540"/>
    </cofactor>
</comment>
<dbReference type="CDD" id="cd05230">
    <property type="entry name" value="UGD_SDR_e"/>
    <property type="match status" value="1"/>
</dbReference>
<evidence type="ECO:0000256" key="12">
    <source>
        <dbReference type="ARBA" id="ARBA00023136"/>
    </source>
</evidence>
<evidence type="ECO:0000256" key="7">
    <source>
        <dbReference type="ARBA" id="ARBA00022793"/>
    </source>
</evidence>
<evidence type="ECO:0000256" key="3">
    <source>
        <dbReference type="ARBA" id="ARBA00005100"/>
    </source>
</evidence>
<evidence type="ECO:0000256" key="11">
    <source>
        <dbReference type="ARBA" id="ARBA00023034"/>
    </source>
</evidence>
<dbReference type="GO" id="GO:0070403">
    <property type="term" value="F:NAD+ binding"/>
    <property type="evidence" value="ECO:0007669"/>
    <property type="project" value="InterPro"/>
</dbReference>
<evidence type="ECO:0000256" key="1">
    <source>
        <dbReference type="ARBA" id="ARBA00001911"/>
    </source>
</evidence>
<proteinExistence type="inferred from homology"/>
<comment type="similarity">
    <text evidence="4">Belongs to the NAD(P)-dependent epimerase/dehydratase family. UDP-glucuronic acid decarboxylase subfamily.</text>
</comment>
<evidence type="ECO:0000256" key="4">
    <source>
        <dbReference type="ARBA" id="ARBA00007505"/>
    </source>
</evidence>
<evidence type="ECO:0000256" key="8">
    <source>
        <dbReference type="ARBA" id="ARBA00022968"/>
    </source>
</evidence>
<evidence type="ECO:0000256" key="9">
    <source>
        <dbReference type="ARBA" id="ARBA00022989"/>
    </source>
</evidence>
<dbReference type="InterPro" id="IPR044516">
    <property type="entry name" value="UXS-like"/>
</dbReference>
<dbReference type="PANTHER" id="PTHR43078:SF6">
    <property type="entry name" value="UDP-GLUCURONIC ACID DECARBOXYLASE 1"/>
    <property type="match status" value="1"/>
</dbReference>
<reference evidence="16" key="1">
    <citation type="submission" date="2019-04" db="EMBL/GenBank/DDBJ databases">
        <title>Evolution of Biomass-Degrading Anaerobic Consortia Revealed by Metagenomics.</title>
        <authorList>
            <person name="Peng X."/>
        </authorList>
    </citation>
    <scope>NUCLEOTIDE SEQUENCE</scope>
    <source>
        <strain evidence="16">SIG14</strain>
    </source>
</reference>